<name>A0AAV4SGB2_CAEEX</name>
<evidence type="ECO:0000256" key="7">
    <source>
        <dbReference type="PROSITE-ProRule" id="PRU00042"/>
    </source>
</evidence>
<dbReference type="InterPro" id="IPR036236">
    <property type="entry name" value="Znf_C2H2_sf"/>
</dbReference>
<gene>
    <name evidence="9" type="ORF">CEXT_231741</name>
</gene>
<keyword evidence="6" id="KW-0539">Nucleus</keyword>
<dbReference type="Gene3D" id="3.30.160.60">
    <property type="entry name" value="Classic Zinc Finger"/>
    <property type="match status" value="2"/>
</dbReference>
<dbReference type="GO" id="GO:0000981">
    <property type="term" value="F:DNA-binding transcription factor activity, RNA polymerase II-specific"/>
    <property type="evidence" value="ECO:0007669"/>
    <property type="project" value="TreeGrafter"/>
</dbReference>
<keyword evidence="5" id="KW-0862">Zinc</keyword>
<dbReference type="Pfam" id="PF00096">
    <property type="entry name" value="zf-C2H2"/>
    <property type="match status" value="1"/>
</dbReference>
<reference evidence="9 10" key="1">
    <citation type="submission" date="2021-06" db="EMBL/GenBank/DDBJ databases">
        <title>Caerostris extrusa draft genome.</title>
        <authorList>
            <person name="Kono N."/>
            <person name="Arakawa K."/>
        </authorList>
    </citation>
    <scope>NUCLEOTIDE SEQUENCE [LARGE SCALE GENOMIC DNA]</scope>
</reference>
<feature type="domain" description="C2H2-type" evidence="8">
    <location>
        <begin position="118"/>
        <end position="145"/>
    </location>
</feature>
<dbReference type="AlphaFoldDB" id="A0AAV4SGB2"/>
<comment type="subcellular location">
    <subcellularLocation>
        <location evidence="1">Nucleus</location>
    </subcellularLocation>
</comment>
<protein>
    <recommendedName>
        <fullName evidence="8">C2H2-type domain-containing protein</fullName>
    </recommendedName>
</protein>
<sequence length="148" mass="17032">MRISVFEEGKEFSVKSNENGIQMYHCLNCTYATPQSFEDGISFGVKCNEYGIKIYHCSNCTYSTPHKSNLPFEEGISFRVIHNELGVKMFFCSYCTYSSPYKYNLKAHFRLHSGEKPYKCGICSKTFAQLGALKYHKISHSRNDSKDK</sequence>
<evidence type="ECO:0000256" key="5">
    <source>
        <dbReference type="ARBA" id="ARBA00022833"/>
    </source>
</evidence>
<comment type="caution">
    <text evidence="9">The sequence shown here is derived from an EMBL/GenBank/DDBJ whole genome shotgun (WGS) entry which is preliminary data.</text>
</comment>
<dbReference type="EMBL" id="BPLR01009426">
    <property type="protein sequence ID" value="GIY31826.1"/>
    <property type="molecule type" value="Genomic_DNA"/>
</dbReference>
<evidence type="ECO:0000256" key="1">
    <source>
        <dbReference type="ARBA" id="ARBA00004123"/>
    </source>
</evidence>
<keyword evidence="4 7" id="KW-0863">Zinc-finger</keyword>
<dbReference type="GO" id="GO:0005634">
    <property type="term" value="C:nucleus"/>
    <property type="evidence" value="ECO:0007669"/>
    <property type="project" value="UniProtKB-SubCell"/>
</dbReference>
<dbReference type="PROSITE" id="PS50157">
    <property type="entry name" value="ZINC_FINGER_C2H2_2"/>
    <property type="match status" value="2"/>
</dbReference>
<evidence type="ECO:0000256" key="4">
    <source>
        <dbReference type="ARBA" id="ARBA00022771"/>
    </source>
</evidence>
<dbReference type="InterPro" id="IPR013087">
    <property type="entry name" value="Znf_C2H2_type"/>
</dbReference>
<dbReference type="Proteomes" id="UP001054945">
    <property type="component" value="Unassembled WGS sequence"/>
</dbReference>
<evidence type="ECO:0000259" key="8">
    <source>
        <dbReference type="PROSITE" id="PS50157"/>
    </source>
</evidence>
<evidence type="ECO:0000256" key="2">
    <source>
        <dbReference type="ARBA" id="ARBA00022723"/>
    </source>
</evidence>
<proteinExistence type="predicted"/>
<dbReference type="FunFam" id="3.30.160.60:FF:001049">
    <property type="entry name" value="zinc finger protein 319"/>
    <property type="match status" value="1"/>
</dbReference>
<feature type="domain" description="C2H2-type" evidence="8">
    <location>
        <begin position="90"/>
        <end position="117"/>
    </location>
</feature>
<evidence type="ECO:0000256" key="6">
    <source>
        <dbReference type="ARBA" id="ARBA00023242"/>
    </source>
</evidence>
<dbReference type="PANTHER" id="PTHR24394">
    <property type="entry name" value="ZINC FINGER PROTEIN"/>
    <property type="match status" value="1"/>
</dbReference>
<dbReference type="PROSITE" id="PS00028">
    <property type="entry name" value="ZINC_FINGER_C2H2_1"/>
    <property type="match status" value="1"/>
</dbReference>
<keyword evidence="3" id="KW-0677">Repeat</keyword>
<evidence type="ECO:0000313" key="10">
    <source>
        <dbReference type="Proteomes" id="UP001054945"/>
    </source>
</evidence>
<keyword evidence="10" id="KW-1185">Reference proteome</keyword>
<keyword evidence="2" id="KW-0479">Metal-binding</keyword>
<organism evidence="9 10">
    <name type="scientific">Caerostris extrusa</name>
    <name type="common">Bark spider</name>
    <name type="synonym">Caerostris bankana</name>
    <dbReference type="NCBI Taxonomy" id="172846"/>
    <lineage>
        <taxon>Eukaryota</taxon>
        <taxon>Metazoa</taxon>
        <taxon>Ecdysozoa</taxon>
        <taxon>Arthropoda</taxon>
        <taxon>Chelicerata</taxon>
        <taxon>Arachnida</taxon>
        <taxon>Araneae</taxon>
        <taxon>Araneomorphae</taxon>
        <taxon>Entelegynae</taxon>
        <taxon>Araneoidea</taxon>
        <taxon>Araneidae</taxon>
        <taxon>Caerostris</taxon>
    </lineage>
</organism>
<accession>A0AAV4SGB2</accession>
<evidence type="ECO:0000313" key="9">
    <source>
        <dbReference type="EMBL" id="GIY31826.1"/>
    </source>
</evidence>
<dbReference type="PANTHER" id="PTHR24394:SF29">
    <property type="entry name" value="MYONEURIN"/>
    <property type="match status" value="1"/>
</dbReference>
<dbReference type="SMART" id="SM00355">
    <property type="entry name" value="ZnF_C2H2"/>
    <property type="match status" value="2"/>
</dbReference>
<dbReference type="GO" id="GO:0008270">
    <property type="term" value="F:zinc ion binding"/>
    <property type="evidence" value="ECO:0007669"/>
    <property type="project" value="UniProtKB-KW"/>
</dbReference>
<dbReference type="SUPFAM" id="SSF57667">
    <property type="entry name" value="beta-beta-alpha zinc fingers"/>
    <property type="match status" value="1"/>
</dbReference>
<evidence type="ECO:0000256" key="3">
    <source>
        <dbReference type="ARBA" id="ARBA00022737"/>
    </source>
</evidence>